<keyword evidence="4" id="KW-0479">Metal-binding</keyword>
<dbReference type="InterPro" id="IPR013083">
    <property type="entry name" value="Znf_RING/FYVE/PHD"/>
</dbReference>
<accession>A0A1R3IF66</accession>
<evidence type="ECO:0000313" key="11">
    <source>
        <dbReference type="EMBL" id="OMO81210.1"/>
    </source>
</evidence>
<protein>
    <recommendedName>
        <fullName evidence="2">RING-type E3 ubiquitin transferase</fullName>
        <ecNumber evidence="2">2.3.2.27</ecNumber>
    </recommendedName>
</protein>
<feature type="region of interest" description="Disordered" evidence="9">
    <location>
        <begin position="214"/>
        <end position="287"/>
    </location>
</feature>
<sequence>MEQRHLTSAMQLFEVNQHQDPNGITAEWSYTHRGRVVAPENASLVYRAENVPTRRLYPATQYRVASRPIENSSSSLRFGTSQVHAPQSAPSYNSLPIPRIGSFYTTQESGASHSHSIQNNMSAVCEIEDGLLDHGMNTERGQFKRKSSISLSCERGSTSSMYSAGSSSNSFEYLQDKPASGYPTYPHYTIGLPQYRGANLSVHIADLPRNVRSRSRTNLEPNPMTYPSSYSSHHYHPTTHPSSDSGRANFPSFGAGATPFNQNNIGVSPAHGRYPTSGNTRLRNETNQYSLGGSAVEVGGYRREPFTSAQYPHSLHDRAAMEALTLEEHSFSYGSRNYIDEYDDMRLDVDNMSYEELLALGERIGNVNTGLPENLMSECLKETIYSSDKNQQEATCSICLEEYKNGARIGTLSCRHDYHVLCIKTWLAMKNACPICKAPAVADVSNEE</sequence>
<reference evidence="12" key="1">
    <citation type="submission" date="2013-09" db="EMBL/GenBank/DDBJ databases">
        <title>Corchorus olitorius genome sequencing.</title>
        <authorList>
            <person name="Alam M."/>
            <person name="Haque M.S."/>
            <person name="Islam M.S."/>
            <person name="Emdad E.M."/>
            <person name="Islam M.M."/>
            <person name="Ahmed B."/>
            <person name="Halim A."/>
            <person name="Hossen Q.M.M."/>
            <person name="Hossain M.Z."/>
            <person name="Ahmed R."/>
            <person name="Khan M.M."/>
            <person name="Islam R."/>
            <person name="Rashid M.M."/>
            <person name="Khan S.A."/>
            <person name="Rahman M.S."/>
            <person name="Alam M."/>
            <person name="Yahiya A.S."/>
            <person name="Khan M.S."/>
            <person name="Azam M.S."/>
            <person name="Haque T."/>
            <person name="Lashkar M.Z.H."/>
            <person name="Akhand A.I."/>
            <person name="Morshed G."/>
            <person name="Roy S."/>
            <person name="Uddin K.S."/>
            <person name="Rabeya T."/>
            <person name="Hossain A.S."/>
            <person name="Chowdhury A."/>
            <person name="Snigdha A.R."/>
            <person name="Mortoza M.S."/>
            <person name="Matin S.A."/>
            <person name="Hoque S.M.E."/>
            <person name="Islam M.K."/>
            <person name="Roy D.K."/>
            <person name="Haider R."/>
            <person name="Moosa M.M."/>
            <person name="Elias S.M."/>
            <person name="Hasan A.M."/>
            <person name="Jahan S."/>
            <person name="Shafiuddin M."/>
            <person name="Mahmood N."/>
            <person name="Shommy N.S."/>
        </authorList>
    </citation>
    <scope>NUCLEOTIDE SEQUENCE [LARGE SCALE GENOMIC DNA]</scope>
    <source>
        <strain evidence="12">cv. O-4</strain>
    </source>
</reference>
<keyword evidence="3" id="KW-0808">Transferase</keyword>
<evidence type="ECO:0000313" key="12">
    <source>
        <dbReference type="Proteomes" id="UP000187203"/>
    </source>
</evidence>
<name>A0A1R3IF66_9ROSI</name>
<evidence type="ECO:0000256" key="5">
    <source>
        <dbReference type="ARBA" id="ARBA00022771"/>
    </source>
</evidence>
<dbReference type="OrthoDB" id="8062037at2759"/>
<dbReference type="Pfam" id="PF13639">
    <property type="entry name" value="zf-RING_2"/>
    <property type="match status" value="1"/>
</dbReference>
<dbReference type="GO" id="GO:0061630">
    <property type="term" value="F:ubiquitin protein ligase activity"/>
    <property type="evidence" value="ECO:0007669"/>
    <property type="project" value="UniProtKB-EC"/>
</dbReference>
<evidence type="ECO:0000256" key="9">
    <source>
        <dbReference type="SAM" id="MobiDB-lite"/>
    </source>
</evidence>
<dbReference type="CDD" id="cd16469">
    <property type="entry name" value="RING-H2_RNF24-like"/>
    <property type="match status" value="1"/>
</dbReference>
<feature type="compositionally biased region" description="Polar residues" evidence="9">
    <location>
        <begin position="69"/>
        <end position="92"/>
    </location>
</feature>
<keyword evidence="7" id="KW-0862">Zinc</keyword>
<dbReference type="PROSITE" id="PS50089">
    <property type="entry name" value="ZF_RING_2"/>
    <property type="match status" value="1"/>
</dbReference>
<dbReference type="InterPro" id="IPR001841">
    <property type="entry name" value="Znf_RING"/>
</dbReference>
<keyword evidence="6" id="KW-0833">Ubl conjugation pathway</keyword>
<dbReference type="InterPro" id="IPR045191">
    <property type="entry name" value="MBR1/2-like"/>
</dbReference>
<dbReference type="EMBL" id="AWUE01018332">
    <property type="protein sequence ID" value="OMO81210.1"/>
    <property type="molecule type" value="Genomic_DNA"/>
</dbReference>
<evidence type="ECO:0000256" key="4">
    <source>
        <dbReference type="ARBA" id="ARBA00022723"/>
    </source>
</evidence>
<keyword evidence="5 8" id="KW-0863">Zinc-finger</keyword>
<dbReference type="EC" id="2.3.2.27" evidence="2"/>
<feature type="compositionally biased region" description="Low complexity" evidence="9">
    <location>
        <begin position="225"/>
        <end position="243"/>
    </location>
</feature>
<dbReference type="SMART" id="SM00184">
    <property type="entry name" value="RING"/>
    <property type="match status" value="1"/>
</dbReference>
<comment type="caution">
    <text evidence="11">The sequence shown here is derived from an EMBL/GenBank/DDBJ whole genome shotgun (WGS) entry which is preliminary data.</text>
</comment>
<dbReference type="PANTHER" id="PTHR22937:SF65">
    <property type="entry name" value="E3 UBIQUITIN-PROTEIN LIGASE ARK2C"/>
    <property type="match status" value="1"/>
</dbReference>
<dbReference type="SUPFAM" id="SSF57850">
    <property type="entry name" value="RING/U-box"/>
    <property type="match status" value="1"/>
</dbReference>
<gene>
    <name evidence="11" type="ORF">COLO4_23706</name>
</gene>
<dbReference type="Gene3D" id="3.30.40.10">
    <property type="entry name" value="Zinc/RING finger domain, C3HC4 (zinc finger)"/>
    <property type="match status" value="1"/>
</dbReference>
<evidence type="ECO:0000256" key="1">
    <source>
        <dbReference type="ARBA" id="ARBA00000900"/>
    </source>
</evidence>
<dbReference type="GO" id="GO:0008270">
    <property type="term" value="F:zinc ion binding"/>
    <property type="evidence" value="ECO:0007669"/>
    <property type="project" value="UniProtKB-KW"/>
</dbReference>
<evidence type="ECO:0000256" key="8">
    <source>
        <dbReference type="PROSITE-ProRule" id="PRU00175"/>
    </source>
</evidence>
<evidence type="ECO:0000256" key="6">
    <source>
        <dbReference type="ARBA" id="ARBA00022786"/>
    </source>
</evidence>
<feature type="region of interest" description="Disordered" evidence="9">
    <location>
        <begin position="68"/>
        <end position="92"/>
    </location>
</feature>
<proteinExistence type="predicted"/>
<comment type="catalytic activity">
    <reaction evidence="1">
        <text>S-ubiquitinyl-[E2 ubiquitin-conjugating enzyme]-L-cysteine + [acceptor protein]-L-lysine = [E2 ubiquitin-conjugating enzyme]-L-cysteine + N(6)-ubiquitinyl-[acceptor protein]-L-lysine.</text>
        <dbReference type="EC" id="2.3.2.27"/>
    </reaction>
</comment>
<dbReference type="Proteomes" id="UP000187203">
    <property type="component" value="Unassembled WGS sequence"/>
</dbReference>
<evidence type="ECO:0000256" key="7">
    <source>
        <dbReference type="ARBA" id="ARBA00022833"/>
    </source>
</evidence>
<dbReference type="STRING" id="93759.A0A1R3IF66"/>
<keyword evidence="12" id="KW-1185">Reference proteome</keyword>
<feature type="compositionally biased region" description="Polar residues" evidence="9">
    <location>
        <begin position="276"/>
        <end position="287"/>
    </location>
</feature>
<dbReference type="PANTHER" id="PTHR22937">
    <property type="entry name" value="E3 UBIQUITIN-PROTEIN LIGASE RNF165"/>
    <property type="match status" value="1"/>
</dbReference>
<evidence type="ECO:0000256" key="2">
    <source>
        <dbReference type="ARBA" id="ARBA00012483"/>
    </source>
</evidence>
<feature type="domain" description="RING-type" evidence="10">
    <location>
        <begin position="396"/>
        <end position="437"/>
    </location>
</feature>
<evidence type="ECO:0000259" key="10">
    <source>
        <dbReference type="PROSITE" id="PS50089"/>
    </source>
</evidence>
<organism evidence="11 12">
    <name type="scientific">Corchorus olitorius</name>
    <dbReference type="NCBI Taxonomy" id="93759"/>
    <lineage>
        <taxon>Eukaryota</taxon>
        <taxon>Viridiplantae</taxon>
        <taxon>Streptophyta</taxon>
        <taxon>Embryophyta</taxon>
        <taxon>Tracheophyta</taxon>
        <taxon>Spermatophyta</taxon>
        <taxon>Magnoliopsida</taxon>
        <taxon>eudicotyledons</taxon>
        <taxon>Gunneridae</taxon>
        <taxon>Pentapetalae</taxon>
        <taxon>rosids</taxon>
        <taxon>malvids</taxon>
        <taxon>Malvales</taxon>
        <taxon>Malvaceae</taxon>
        <taxon>Grewioideae</taxon>
        <taxon>Apeibeae</taxon>
        <taxon>Corchorus</taxon>
    </lineage>
</organism>
<evidence type="ECO:0000256" key="3">
    <source>
        <dbReference type="ARBA" id="ARBA00022679"/>
    </source>
</evidence>
<dbReference type="AlphaFoldDB" id="A0A1R3IF66"/>